<protein>
    <submittedName>
        <fullName evidence="1">Uncharacterized protein</fullName>
    </submittedName>
</protein>
<name>A0A645FQD3_9ZZZZ</name>
<sequence length="108" mass="12141">MLILLLQQTFTRRLHALNNYLVVPTRLIQCNVGAHQHLLPVLRAERYPAVAVAKHRAANLSGVIFEREVPVTGGRLSEIGDFTADPHLPHFLLKQQTNRLIQAAYGKN</sequence>
<gene>
    <name evidence="1" type="ORF">SDC9_163980</name>
</gene>
<dbReference type="EMBL" id="VSSQ01063628">
    <property type="protein sequence ID" value="MPN16635.1"/>
    <property type="molecule type" value="Genomic_DNA"/>
</dbReference>
<organism evidence="1">
    <name type="scientific">bioreactor metagenome</name>
    <dbReference type="NCBI Taxonomy" id="1076179"/>
    <lineage>
        <taxon>unclassified sequences</taxon>
        <taxon>metagenomes</taxon>
        <taxon>ecological metagenomes</taxon>
    </lineage>
</organism>
<comment type="caution">
    <text evidence="1">The sequence shown here is derived from an EMBL/GenBank/DDBJ whole genome shotgun (WGS) entry which is preliminary data.</text>
</comment>
<proteinExistence type="predicted"/>
<dbReference type="AlphaFoldDB" id="A0A645FQD3"/>
<evidence type="ECO:0000313" key="1">
    <source>
        <dbReference type="EMBL" id="MPN16635.1"/>
    </source>
</evidence>
<reference evidence="1" key="1">
    <citation type="submission" date="2019-08" db="EMBL/GenBank/DDBJ databases">
        <authorList>
            <person name="Kucharzyk K."/>
            <person name="Murdoch R.W."/>
            <person name="Higgins S."/>
            <person name="Loffler F."/>
        </authorList>
    </citation>
    <scope>NUCLEOTIDE SEQUENCE</scope>
</reference>
<accession>A0A645FQD3</accession>